<evidence type="ECO:0000256" key="1">
    <source>
        <dbReference type="SAM" id="MobiDB-lite"/>
    </source>
</evidence>
<dbReference type="RefSeq" id="WP_344749583.1">
    <property type="nucleotide sequence ID" value="NZ_BAAAWW010000200.1"/>
</dbReference>
<evidence type="ECO:0000313" key="4">
    <source>
        <dbReference type="Proteomes" id="UP001589610"/>
    </source>
</evidence>
<dbReference type="PROSITE" id="PS51257">
    <property type="entry name" value="PROKAR_LIPOPROTEIN"/>
    <property type="match status" value="1"/>
</dbReference>
<feature type="region of interest" description="Disordered" evidence="1">
    <location>
        <begin position="1"/>
        <end position="20"/>
    </location>
</feature>
<sequence>MCLLPARPAQPRAGRPARSSPAATSVLLACFSRPGENYHYGGRRNLKVGNTQVLAQMISERLDCDLHRIRAADPYPDDYGQTVARNVREQDADARPAIAGPLPDLGRYGTVLLAGPIWNVRAPMIMTTFTEKLDLTGKTVHPVTTYAVSGLGTTERDYAASCPGATIGDGLAVRGEEVTGAGPDIDAWLRRTGLPRR</sequence>
<dbReference type="InterPro" id="IPR029039">
    <property type="entry name" value="Flavoprotein-like_sf"/>
</dbReference>
<feature type="domain" description="Flavodoxin-like" evidence="2">
    <location>
        <begin position="49"/>
        <end position="176"/>
    </location>
</feature>
<accession>A0ABV5TC71</accession>
<dbReference type="Gene3D" id="3.40.50.360">
    <property type="match status" value="1"/>
</dbReference>
<name>A0ABV5TC71_9ACTN</name>
<dbReference type="InterPro" id="IPR008254">
    <property type="entry name" value="Flavodoxin/NO_synth"/>
</dbReference>
<comment type="caution">
    <text evidence="3">The sequence shown here is derived from an EMBL/GenBank/DDBJ whole genome shotgun (WGS) entry which is preliminary data.</text>
</comment>
<dbReference type="SUPFAM" id="SSF52218">
    <property type="entry name" value="Flavoproteins"/>
    <property type="match status" value="1"/>
</dbReference>
<dbReference type="Proteomes" id="UP001589610">
    <property type="component" value="Unassembled WGS sequence"/>
</dbReference>
<keyword evidence="4" id="KW-1185">Reference proteome</keyword>
<evidence type="ECO:0000313" key="3">
    <source>
        <dbReference type="EMBL" id="MFB9676614.1"/>
    </source>
</evidence>
<dbReference type="PANTHER" id="PTHR39201">
    <property type="entry name" value="EXPORTED PROTEIN-RELATED"/>
    <property type="match status" value="1"/>
</dbReference>
<dbReference type="PANTHER" id="PTHR39201:SF1">
    <property type="entry name" value="FLAVODOXIN-LIKE DOMAIN-CONTAINING PROTEIN"/>
    <property type="match status" value="1"/>
</dbReference>
<dbReference type="EMBL" id="JBHMBS010000005">
    <property type="protein sequence ID" value="MFB9676614.1"/>
    <property type="molecule type" value="Genomic_DNA"/>
</dbReference>
<reference evidence="3 4" key="1">
    <citation type="submission" date="2024-09" db="EMBL/GenBank/DDBJ databases">
        <authorList>
            <person name="Sun Q."/>
            <person name="Mori K."/>
        </authorList>
    </citation>
    <scope>NUCLEOTIDE SEQUENCE [LARGE SCALE GENOMIC DNA]</scope>
    <source>
        <strain evidence="3 4">JCM 3028</strain>
    </source>
</reference>
<proteinExistence type="predicted"/>
<protein>
    <submittedName>
        <fullName evidence="3">Flavodoxin</fullName>
    </submittedName>
</protein>
<organism evidence="3 4">
    <name type="scientific">Streptosporangium vulgare</name>
    <dbReference type="NCBI Taxonomy" id="46190"/>
    <lineage>
        <taxon>Bacteria</taxon>
        <taxon>Bacillati</taxon>
        <taxon>Actinomycetota</taxon>
        <taxon>Actinomycetes</taxon>
        <taxon>Streptosporangiales</taxon>
        <taxon>Streptosporangiaceae</taxon>
        <taxon>Streptosporangium</taxon>
    </lineage>
</organism>
<dbReference type="Pfam" id="PF12682">
    <property type="entry name" value="Flavodoxin_4"/>
    <property type="match status" value="1"/>
</dbReference>
<gene>
    <name evidence="3" type="ORF">ACFFRH_14055</name>
</gene>
<evidence type="ECO:0000259" key="2">
    <source>
        <dbReference type="Pfam" id="PF12682"/>
    </source>
</evidence>